<proteinExistence type="predicted"/>
<name>A0ABY5LWK4_9CYAN</name>
<dbReference type="InterPro" id="IPR010985">
    <property type="entry name" value="Ribbon_hlx_hlx"/>
</dbReference>
<reference evidence="2" key="1">
    <citation type="submission" date="2022-06" db="EMBL/GenBank/DDBJ databases">
        <title>Nostosin G and Spiroidesin B from the Cyanobacterium Dolichospermum sp. NIES-1697.</title>
        <authorList>
            <person name="Phan C.-S."/>
            <person name="Mehjabin J.J."/>
            <person name="Anas A.R.J."/>
            <person name="Hayasaka M."/>
            <person name="Onoki R."/>
            <person name="Wang J."/>
            <person name="Umezawa T."/>
            <person name="Washio K."/>
            <person name="Morikawa M."/>
            <person name="Okino T."/>
        </authorList>
    </citation>
    <scope>NUCLEOTIDE SEQUENCE</scope>
    <source>
        <strain evidence="2">NIES-1697</strain>
    </source>
</reference>
<dbReference type="Gene3D" id="1.10.1220.10">
    <property type="entry name" value="Met repressor-like"/>
    <property type="match status" value="1"/>
</dbReference>
<dbReference type="EMBL" id="CP099464">
    <property type="protein sequence ID" value="UUO14938.1"/>
    <property type="molecule type" value="Genomic_DNA"/>
</dbReference>
<organism evidence="2 3">
    <name type="scientific">Dolichospermum heterosporum TAC447</name>
    <dbReference type="NCBI Taxonomy" id="747523"/>
    <lineage>
        <taxon>Bacteria</taxon>
        <taxon>Bacillati</taxon>
        <taxon>Cyanobacteriota</taxon>
        <taxon>Cyanophyceae</taxon>
        <taxon>Nostocales</taxon>
        <taxon>Aphanizomenonaceae</taxon>
        <taxon>Dolichospermum</taxon>
        <taxon>Dolichospermum heterosporum</taxon>
    </lineage>
</organism>
<dbReference type="RefSeq" id="WP_257121010.1">
    <property type="nucleotide sequence ID" value="NZ_CP099464.1"/>
</dbReference>
<feature type="region of interest" description="Disordered" evidence="1">
    <location>
        <begin position="1"/>
        <end position="30"/>
    </location>
</feature>
<evidence type="ECO:0000313" key="2">
    <source>
        <dbReference type="EMBL" id="UUO14938.1"/>
    </source>
</evidence>
<gene>
    <name evidence="2" type="ORF">NG743_23485</name>
</gene>
<evidence type="ECO:0000313" key="3">
    <source>
        <dbReference type="Proteomes" id="UP001057561"/>
    </source>
</evidence>
<sequence length="128" mass="13897">MSTKKPRKSLDDALANEFVFGGTPSETEQPHVDDVAETISAPTTDSLSGLSLPEASAIIPTITPSPQPKSSIMSQLQQVPPKEATVRLTVDLTESMHRKLSMMAARTGRKKAEIVRLLLDEALQEVEE</sequence>
<keyword evidence="3" id="KW-1185">Reference proteome</keyword>
<dbReference type="SUPFAM" id="SSF47598">
    <property type="entry name" value="Ribbon-helix-helix"/>
    <property type="match status" value="1"/>
</dbReference>
<accession>A0ABY5LWK4</accession>
<protein>
    <submittedName>
        <fullName evidence="2">CopG family transcriptional regulator</fullName>
    </submittedName>
</protein>
<evidence type="ECO:0000256" key="1">
    <source>
        <dbReference type="SAM" id="MobiDB-lite"/>
    </source>
</evidence>
<dbReference type="Proteomes" id="UP001057561">
    <property type="component" value="Chromosome"/>
</dbReference>
<dbReference type="InterPro" id="IPR013321">
    <property type="entry name" value="Arc_rbn_hlx_hlx"/>
</dbReference>